<dbReference type="Proteomes" id="UP000621898">
    <property type="component" value="Unassembled WGS sequence"/>
</dbReference>
<dbReference type="RefSeq" id="WP_189441970.1">
    <property type="nucleotide sequence ID" value="NZ_BMXT01000003.1"/>
</dbReference>
<proteinExistence type="predicted"/>
<feature type="compositionally biased region" description="Low complexity" evidence="1">
    <location>
        <begin position="350"/>
        <end position="367"/>
    </location>
</feature>
<evidence type="ECO:0000256" key="2">
    <source>
        <dbReference type="SAM" id="SignalP"/>
    </source>
</evidence>
<sequence>MRLMRALFLFVLSGLLPVFAQSTVTTTVPPPVPSDVAELAAVVVTGVQPGPGLWKVTRKDPATGDHVLWVLGTLSPLPQSVQWQSHDLEQVISESQQVLLSPSVTFKADVGFLGKMFLLPSAYSARKNDDGQTLQQVLPPPVYARWQVLKQKYIGNDRGIERWRPIFVAQELYKRAIKANGLSKTGGIQANVDALAKRYGVKEVPTSYQVVIEHPGAALKAFKSSAPHDTTCFIRTMDSIEQDMPAMKARANAWATGDLQALRELPDSARRDACVAALADAGFARTLGLDDVPAKLAQVWLAAARATLGSNKQSFAMLPMDELLKPDGYISKLKAQGYVVESPEDDDADPAASSSVGVSKGVGSASH</sequence>
<evidence type="ECO:0000313" key="4">
    <source>
        <dbReference type="Proteomes" id="UP000621898"/>
    </source>
</evidence>
<keyword evidence="4" id="KW-1185">Reference proteome</keyword>
<reference evidence="4" key="1">
    <citation type="journal article" date="2019" name="Int. J. Syst. Evol. Microbiol.">
        <title>The Global Catalogue of Microorganisms (GCM) 10K type strain sequencing project: providing services to taxonomists for standard genome sequencing and annotation.</title>
        <authorList>
            <consortium name="The Broad Institute Genomics Platform"/>
            <consortium name="The Broad Institute Genome Sequencing Center for Infectious Disease"/>
            <person name="Wu L."/>
            <person name="Ma J."/>
        </authorList>
    </citation>
    <scope>NUCLEOTIDE SEQUENCE [LARGE SCALE GENOMIC DNA]</scope>
    <source>
        <strain evidence="4">KCTC 22232</strain>
    </source>
</reference>
<feature type="region of interest" description="Disordered" evidence="1">
    <location>
        <begin position="341"/>
        <end position="367"/>
    </location>
</feature>
<comment type="caution">
    <text evidence="3">The sequence shown here is derived from an EMBL/GenBank/DDBJ whole genome shotgun (WGS) entry which is preliminary data.</text>
</comment>
<dbReference type="EMBL" id="BMXT01000003">
    <property type="protein sequence ID" value="GGY32325.1"/>
    <property type="molecule type" value="Genomic_DNA"/>
</dbReference>
<dbReference type="Pfam" id="PF01963">
    <property type="entry name" value="TraB_PrgY_gumN"/>
    <property type="match status" value="1"/>
</dbReference>
<accession>A0ABQ3A513</accession>
<organism evidence="3 4">
    <name type="scientific">Rhodanobacter panaciterrae</name>
    <dbReference type="NCBI Taxonomy" id="490572"/>
    <lineage>
        <taxon>Bacteria</taxon>
        <taxon>Pseudomonadati</taxon>
        <taxon>Pseudomonadota</taxon>
        <taxon>Gammaproteobacteria</taxon>
        <taxon>Lysobacterales</taxon>
        <taxon>Rhodanobacteraceae</taxon>
        <taxon>Rhodanobacter</taxon>
    </lineage>
</organism>
<dbReference type="InterPro" id="IPR002816">
    <property type="entry name" value="TraB/PrgY/GumN_fam"/>
</dbReference>
<feature type="chain" id="PRO_5047523048" evidence="2">
    <location>
        <begin position="21"/>
        <end position="367"/>
    </location>
</feature>
<evidence type="ECO:0000313" key="3">
    <source>
        <dbReference type="EMBL" id="GGY32325.1"/>
    </source>
</evidence>
<dbReference type="CDD" id="cd14788">
    <property type="entry name" value="GumN"/>
    <property type="match status" value="1"/>
</dbReference>
<keyword evidence="2" id="KW-0732">Signal</keyword>
<name>A0ABQ3A513_9GAMM</name>
<feature type="signal peptide" evidence="2">
    <location>
        <begin position="1"/>
        <end position="20"/>
    </location>
</feature>
<evidence type="ECO:0000256" key="1">
    <source>
        <dbReference type="SAM" id="MobiDB-lite"/>
    </source>
</evidence>
<protein>
    <submittedName>
        <fullName evidence="3">GumN protein</fullName>
    </submittedName>
</protein>
<gene>
    <name evidence="3" type="primary">gumN</name>
    <name evidence="3" type="ORF">GCM10008098_27230</name>
</gene>